<organism evidence="1 2">
    <name type="scientific">Croceibacterium atlanticum</name>
    <dbReference type="NCBI Taxonomy" id="1267766"/>
    <lineage>
        <taxon>Bacteria</taxon>
        <taxon>Pseudomonadati</taxon>
        <taxon>Pseudomonadota</taxon>
        <taxon>Alphaproteobacteria</taxon>
        <taxon>Sphingomonadales</taxon>
        <taxon>Erythrobacteraceae</taxon>
        <taxon>Croceibacterium</taxon>
    </lineage>
</organism>
<dbReference type="PATRIC" id="fig|1267766.3.peg.2617"/>
<dbReference type="EMBL" id="CP011452">
    <property type="protein sequence ID" value="AKH43614.1"/>
    <property type="molecule type" value="Genomic_DNA"/>
</dbReference>
<proteinExistence type="predicted"/>
<name>A0A0F7KVC9_9SPHN</name>
<reference evidence="1" key="1">
    <citation type="submission" date="2015-05" db="EMBL/GenBank/DDBJ databases">
        <title>The complete genome of Altererythrobacter atlanticus strain 26DY36.</title>
        <authorList>
            <person name="Wu Y.-H."/>
            <person name="Cheng H."/>
            <person name="Wu X.-W."/>
        </authorList>
    </citation>
    <scope>NUCLEOTIDE SEQUENCE [LARGE SCALE GENOMIC DNA]</scope>
    <source>
        <strain evidence="1">26DY36</strain>
    </source>
</reference>
<dbReference type="Proteomes" id="UP000034392">
    <property type="component" value="Chromosome"/>
</dbReference>
<dbReference type="STRING" id="1267766.WYH_02584"/>
<evidence type="ECO:0008006" key="3">
    <source>
        <dbReference type="Google" id="ProtNLM"/>
    </source>
</evidence>
<sequence>MFLSIPYFPEAPLPASRDLPKSQAWHAQGALVVIQSIVGRDRLRLENRISPRQWLRLCPQVHASLSISRKVSRLSTMARLRSFLLTMLCIGFVIQSPVQAMPTPQSEKMLASDCAEMMHHSEGDEPMHSHNGNTDAPCEGMSADCLLATNAVSPVWVGSDAPSHVVKPFSDGPVYLSNITSPLLSRASAPDYPPPRI</sequence>
<gene>
    <name evidence="1" type="ORF">WYH_02584</name>
</gene>
<keyword evidence="2" id="KW-1185">Reference proteome</keyword>
<evidence type="ECO:0000313" key="2">
    <source>
        <dbReference type="Proteomes" id="UP000034392"/>
    </source>
</evidence>
<accession>A0A0F7KVC9</accession>
<evidence type="ECO:0000313" key="1">
    <source>
        <dbReference type="EMBL" id="AKH43614.1"/>
    </source>
</evidence>
<dbReference type="AlphaFoldDB" id="A0A0F7KVC9"/>
<protein>
    <recommendedName>
        <fullName evidence="3">DUF2946 domain-containing protein</fullName>
    </recommendedName>
</protein>
<dbReference type="KEGG" id="aay:WYH_02584"/>